<dbReference type="AlphaFoldDB" id="A0A917ERW5"/>
<name>A0A917ERW5_9BACI</name>
<dbReference type="InterPro" id="IPR050695">
    <property type="entry name" value="N-acetylmuramoyl_amidase_3"/>
</dbReference>
<proteinExistence type="predicted"/>
<dbReference type="NCBIfam" id="TIGR02883">
    <property type="entry name" value="spore_cwlD"/>
    <property type="match status" value="1"/>
</dbReference>
<dbReference type="EMBL" id="BMFK01000007">
    <property type="protein sequence ID" value="GGE84380.1"/>
    <property type="molecule type" value="Genomic_DNA"/>
</dbReference>
<dbReference type="CDD" id="cd02696">
    <property type="entry name" value="MurNAc-LAA"/>
    <property type="match status" value="1"/>
</dbReference>
<keyword evidence="1" id="KW-0378">Hydrolase</keyword>
<dbReference type="PANTHER" id="PTHR30404">
    <property type="entry name" value="N-ACETYLMURAMOYL-L-ALANINE AMIDASE"/>
    <property type="match status" value="1"/>
</dbReference>
<comment type="caution">
    <text evidence="3">The sequence shown here is derived from an EMBL/GenBank/DDBJ whole genome shotgun (WGS) entry which is preliminary data.</text>
</comment>
<organism evidence="3 4">
    <name type="scientific">Priestia taiwanensis</name>
    <dbReference type="NCBI Taxonomy" id="1347902"/>
    <lineage>
        <taxon>Bacteria</taxon>
        <taxon>Bacillati</taxon>
        <taxon>Bacillota</taxon>
        <taxon>Bacilli</taxon>
        <taxon>Bacillales</taxon>
        <taxon>Bacillaceae</taxon>
        <taxon>Priestia</taxon>
    </lineage>
</organism>
<dbReference type="Gene3D" id="3.40.630.40">
    <property type="entry name" value="Zn-dependent exopeptidases"/>
    <property type="match status" value="1"/>
</dbReference>
<accession>A0A917ERW5</accession>
<feature type="domain" description="MurNAc-LAA" evidence="2">
    <location>
        <begin position="115"/>
        <end position="226"/>
    </location>
</feature>
<evidence type="ECO:0000256" key="1">
    <source>
        <dbReference type="ARBA" id="ARBA00022801"/>
    </source>
</evidence>
<dbReference type="Proteomes" id="UP000605259">
    <property type="component" value="Unassembled WGS sequence"/>
</dbReference>
<gene>
    <name evidence="3" type="primary">cwlD</name>
    <name evidence="3" type="ORF">GCM10007140_37410</name>
</gene>
<dbReference type="PANTHER" id="PTHR30404:SF0">
    <property type="entry name" value="N-ACETYLMURAMOYL-L-ALANINE AMIDASE AMIC"/>
    <property type="match status" value="1"/>
</dbReference>
<keyword evidence="4" id="KW-1185">Reference proteome</keyword>
<dbReference type="GO" id="GO:0030288">
    <property type="term" value="C:outer membrane-bounded periplasmic space"/>
    <property type="evidence" value="ECO:0007669"/>
    <property type="project" value="TreeGrafter"/>
</dbReference>
<dbReference type="GO" id="GO:0008745">
    <property type="term" value="F:N-acetylmuramoyl-L-alanine amidase activity"/>
    <property type="evidence" value="ECO:0007669"/>
    <property type="project" value="InterPro"/>
</dbReference>
<dbReference type="Pfam" id="PF01520">
    <property type="entry name" value="Amidase_3"/>
    <property type="match status" value="1"/>
</dbReference>
<evidence type="ECO:0000313" key="3">
    <source>
        <dbReference type="EMBL" id="GGE84380.1"/>
    </source>
</evidence>
<evidence type="ECO:0000259" key="2">
    <source>
        <dbReference type="SMART" id="SM00646"/>
    </source>
</evidence>
<evidence type="ECO:0000313" key="4">
    <source>
        <dbReference type="Proteomes" id="UP000605259"/>
    </source>
</evidence>
<reference evidence="3" key="2">
    <citation type="submission" date="2020-09" db="EMBL/GenBank/DDBJ databases">
        <authorList>
            <person name="Sun Q."/>
            <person name="Zhou Y."/>
        </authorList>
    </citation>
    <scope>NUCLEOTIDE SEQUENCE</scope>
    <source>
        <strain evidence="3">CGMCC 1.12698</strain>
    </source>
</reference>
<dbReference type="SMART" id="SM00646">
    <property type="entry name" value="Ami_3"/>
    <property type="match status" value="1"/>
</dbReference>
<sequence>MKRIVKYGSLLVAAILLFFLVKHTFPFSDSWKQWNLPLSGKIIVLDPGHGGPDGGATKSGVKEEDITLLIAEKTRDYLQEQGALVLLTREGDYDLADKDTKSLSRRKAQDLKSRVELINSSNADFFVSIHLNSFPSSNSQGAQTFYYHAREENERAAKFVQDEFRKSLENTDRIAKEISRVYLLKHAKVPGVLIEAGFLSNSEERKWLKTKTYQEKVAEALYRGIMRYYTDKGDPPD</sequence>
<dbReference type="SUPFAM" id="SSF53187">
    <property type="entry name" value="Zn-dependent exopeptidases"/>
    <property type="match status" value="1"/>
</dbReference>
<dbReference type="RefSeq" id="WP_188390032.1">
    <property type="nucleotide sequence ID" value="NZ_BMFK01000007.1"/>
</dbReference>
<dbReference type="InterPro" id="IPR014234">
    <property type="entry name" value="Spore_CwlD"/>
</dbReference>
<reference evidence="3" key="1">
    <citation type="journal article" date="2014" name="Int. J. Syst. Evol. Microbiol.">
        <title>Complete genome sequence of Corynebacterium casei LMG S-19264T (=DSM 44701T), isolated from a smear-ripened cheese.</title>
        <authorList>
            <consortium name="US DOE Joint Genome Institute (JGI-PGF)"/>
            <person name="Walter F."/>
            <person name="Albersmeier A."/>
            <person name="Kalinowski J."/>
            <person name="Ruckert C."/>
        </authorList>
    </citation>
    <scope>NUCLEOTIDE SEQUENCE</scope>
    <source>
        <strain evidence="3">CGMCC 1.12698</strain>
    </source>
</reference>
<dbReference type="GO" id="GO:0009253">
    <property type="term" value="P:peptidoglycan catabolic process"/>
    <property type="evidence" value="ECO:0007669"/>
    <property type="project" value="InterPro"/>
</dbReference>
<protein>
    <submittedName>
        <fullName evidence="3">N-acetylmuramoyl-L-alanine amidase CwlD</fullName>
    </submittedName>
</protein>
<dbReference type="InterPro" id="IPR002508">
    <property type="entry name" value="MurNAc-LAA_cat"/>
</dbReference>